<comment type="caution">
    <text evidence="2">The sequence shown here is derived from an EMBL/GenBank/DDBJ whole genome shotgun (WGS) entry which is preliminary data.</text>
</comment>
<keyword evidence="3" id="KW-1185">Reference proteome</keyword>
<gene>
    <name evidence="2" type="ORF">XAT740_LOCUS4056</name>
</gene>
<proteinExistence type="predicted"/>
<evidence type="ECO:0000256" key="1">
    <source>
        <dbReference type="SAM" id="MobiDB-lite"/>
    </source>
</evidence>
<accession>A0A813UA01</accession>
<dbReference type="AlphaFoldDB" id="A0A813UA01"/>
<reference evidence="2" key="1">
    <citation type="submission" date="2021-02" db="EMBL/GenBank/DDBJ databases">
        <authorList>
            <person name="Nowell W R."/>
        </authorList>
    </citation>
    <scope>NUCLEOTIDE SEQUENCE</scope>
</reference>
<evidence type="ECO:0000313" key="2">
    <source>
        <dbReference type="EMBL" id="CAF0822958.1"/>
    </source>
</evidence>
<dbReference type="EMBL" id="CAJNOR010000161">
    <property type="protein sequence ID" value="CAF0822958.1"/>
    <property type="molecule type" value="Genomic_DNA"/>
</dbReference>
<dbReference type="Proteomes" id="UP000663828">
    <property type="component" value="Unassembled WGS sequence"/>
</dbReference>
<name>A0A813UA01_ADIRI</name>
<protein>
    <submittedName>
        <fullName evidence="2">Uncharacterized protein</fullName>
    </submittedName>
</protein>
<evidence type="ECO:0000313" key="3">
    <source>
        <dbReference type="Proteomes" id="UP000663828"/>
    </source>
</evidence>
<organism evidence="2 3">
    <name type="scientific">Adineta ricciae</name>
    <name type="common">Rotifer</name>
    <dbReference type="NCBI Taxonomy" id="249248"/>
    <lineage>
        <taxon>Eukaryota</taxon>
        <taxon>Metazoa</taxon>
        <taxon>Spiralia</taxon>
        <taxon>Gnathifera</taxon>
        <taxon>Rotifera</taxon>
        <taxon>Eurotatoria</taxon>
        <taxon>Bdelloidea</taxon>
        <taxon>Adinetida</taxon>
        <taxon>Adinetidae</taxon>
        <taxon>Adineta</taxon>
    </lineage>
</organism>
<sequence>MQADSTSKYYLTNQPSASTIDPFEIEMKPTTSLSSSENNSNTKSDTPENMDCCDCCGQICSECTQCCGVTCGPLFDAYCTLCICLTCCNQ</sequence>
<feature type="compositionally biased region" description="Low complexity" evidence="1">
    <location>
        <begin position="30"/>
        <end position="44"/>
    </location>
</feature>
<feature type="region of interest" description="Disordered" evidence="1">
    <location>
        <begin position="20"/>
        <end position="48"/>
    </location>
</feature>